<dbReference type="Proteomes" id="UP000008064">
    <property type="component" value="Unassembled WGS sequence"/>
</dbReference>
<dbReference type="RefSeq" id="XP_007315911.1">
    <property type="nucleotide sequence ID" value="XM_007315849.1"/>
</dbReference>
<dbReference type="KEGG" id="sla:SERLADRAFT_461926"/>
<organism>
    <name type="scientific">Serpula lacrymans var. lacrymans (strain S7.9)</name>
    <name type="common">Dry rot fungus</name>
    <dbReference type="NCBI Taxonomy" id="578457"/>
    <lineage>
        <taxon>Eukaryota</taxon>
        <taxon>Fungi</taxon>
        <taxon>Dikarya</taxon>
        <taxon>Basidiomycota</taxon>
        <taxon>Agaricomycotina</taxon>
        <taxon>Agaricomycetes</taxon>
        <taxon>Agaricomycetidae</taxon>
        <taxon>Boletales</taxon>
        <taxon>Coniophorineae</taxon>
        <taxon>Serpulaceae</taxon>
        <taxon>Serpula</taxon>
    </lineage>
</organism>
<name>F8NM32_SERL9</name>
<gene>
    <name evidence="1" type="ORF">SERLADRAFT_461926</name>
</gene>
<evidence type="ECO:0000313" key="1">
    <source>
        <dbReference type="EMBL" id="EGO27820.1"/>
    </source>
</evidence>
<reference evidence="1" key="1">
    <citation type="submission" date="2011-04" db="EMBL/GenBank/DDBJ databases">
        <title>Evolution of plant cell wall degrading machinery underlies the functional diversity of forest fungi.</title>
        <authorList>
            <consortium name="US DOE Joint Genome Institute (JGI-PGF)"/>
            <person name="Eastwood D.C."/>
            <person name="Floudas D."/>
            <person name="Binder M."/>
            <person name="Majcherczyk A."/>
            <person name="Schneider P."/>
            <person name="Aerts A."/>
            <person name="Asiegbu F.O."/>
            <person name="Baker S.E."/>
            <person name="Barry K."/>
            <person name="Bendiksby M."/>
            <person name="Blumentritt M."/>
            <person name="Coutinho P.M."/>
            <person name="Cullen D."/>
            <person name="Cullen D."/>
            <person name="Gathman A."/>
            <person name="Goodell B."/>
            <person name="Henrissat B."/>
            <person name="Ihrmark K."/>
            <person name="Kauserud H."/>
            <person name="Kohler A."/>
            <person name="LaButti K."/>
            <person name="Lapidus A."/>
            <person name="Lavin J.L."/>
            <person name="Lee Y.-H."/>
            <person name="Lindquist E."/>
            <person name="Lilly W."/>
            <person name="Lucas S."/>
            <person name="Morin E."/>
            <person name="Murat C."/>
            <person name="Oguiza J.A."/>
            <person name="Park J."/>
            <person name="Pisabarro A.G."/>
            <person name="Riley R."/>
            <person name="Rosling A."/>
            <person name="Salamov A."/>
            <person name="Schmidt O."/>
            <person name="Schmutz J."/>
            <person name="Skrede I."/>
            <person name="Stenlid J."/>
            <person name="Wiebenga A."/>
            <person name="Xie X."/>
            <person name="Kues U."/>
            <person name="Hibbett D.S."/>
            <person name="Hoffmeister D."/>
            <person name="Hogberg N."/>
            <person name="Martin F."/>
            <person name="Grigoriev I.V."/>
            <person name="Watkinson S.C."/>
        </authorList>
    </citation>
    <scope>NUCLEOTIDE SEQUENCE</scope>
    <source>
        <strain evidence="1">S7.9</strain>
    </source>
</reference>
<protein>
    <submittedName>
        <fullName evidence="1">Uncharacterized protein</fullName>
    </submittedName>
</protein>
<sequence>MWTWRRNRICLLSPRAGRLPPTEAKKTKFETGLPRRFMLISDCQHTSSPGSASKGGCCHLVYSSSRPQAAYFYFVQIRMHSGHPAVVPASILRIHGR</sequence>
<dbReference type="EMBL" id="GL945431">
    <property type="protein sequence ID" value="EGO27820.1"/>
    <property type="molecule type" value="Genomic_DNA"/>
</dbReference>
<dbReference type="GeneID" id="18818294"/>
<dbReference type="AlphaFoldDB" id="F8NM32"/>
<accession>F8NM32</accession>
<dbReference type="HOGENOM" id="CLU_2347999_0_0_1"/>
<proteinExistence type="predicted"/>